<name>A0A0C3PWI1_9AGAM</name>
<reference evidence="2" key="2">
    <citation type="submission" date="2015-01" db="EMBL/GenBank/DDBJ databases">
        <title>Evolutionary Origins and Diversification of the Mycorrhizal Mutualists.</title>
        <authorList>
            <consortium name="DOE Joint Genome Institute"/>
            <consortium name="Mycorrhizal Genomics Consortium"/>
            <person name="Kohler A."/>
            <person name="Kuo A."/>
            <person name="Nagy L.G."/>
            <person name="Floudas D."/>
            <person name="Copeland A."/>
            <person name="Barry K.W."/>
            <person name="Cichocki N."/>
            <person name="Veneault-Fourrey C."/>
            <person name="LaButti K."/>
            <person name="Lindquist E.A."/>
            <person name="Lipzen A."/>
            <person name="Lundell T."/>
            <person name="Morin E."/>
            <person name="Murat C."/>
            <person name="Riley R."/>
            <person name="Ohm R."/>
            <person name="Sun H."/>
            <person name="Tunlid A."/>
            <person name="Henrissat B."/>
            <person name="Grigoriev I.V."/>
            <person name="Hibbett D.S."/>
            <person name="Martin F."/>
        </authorList>
    </citation>
    <scope>NUCLEOTIDE SEQUENCE [LARGE SCALE GENOMIC DNA]</scope>
    <source>
        <strain evidence="2">MUT 4182</strain>
    </source>
</reference>
<dbReference type="EMBL" id="KN823225">
    <property type="protein sequence ID" value="KIO19375.1"/>
    <property type="molecule type" value="Genomic_DNA"/>
</dbReference>
<reference evidence="1 2" key="1">
    <citation type="submission" date="2014-04" db="EMBL/GenBank/DDBJ databases">
        <authorList>
            <consortium name="DOE Joint Genome Institute"/>
            <person name="Kuo A."/>
            <person name="Girlanda M."/>
            <person name="Perotto S."/>
            <person name="Kohler A."/>
            <person name="Nagy L.G."/>
            <person name="Floudas D."/>
            <person name="Copeland A."/>
            <person name="Barry K.W."/>
            <person name="Cichocki N."/>
            <person name="Veneault-Fourrey C."/>
            <person name="LaButti K."/>
            <person name="Lindquist E.A."/>
            <person name="Lipzen A."/>
            <person name="Lundell T."/>
            <person name="Morin E."/>
            <person name="Murat C."/>
            <person name="Sun H."/>
            <person name="Tunlid A."/>
            <person name="Henrissat B."/>
            <person name="Grigoriev I.V."/>
            <person name="Hibbett D.S."/>
            <person name="Martin F."/>
            <person name="Nordberg H.P."/>
            <person name="Cantor M.N."/>
            <person name="Hua S.X."/>
        </authorList>
    </citation>
    <scope>NUCLEOTIDE SEQUENCE [LARGE SCALE GENOMIC DNA]</scope>
    <source>
        <strain evidence="1 2">MUT 4182</strain>
    </source>
</reference>
<organism evidence="1 2">
    <name type="scientific">Tulasnella calospora MUT 4182</name>
    <dbReference type="NCBI Taxonomy" id="1051891"/>
    <lineage>
        <taxon>Eukaryota</taxon>
        <taxon>Fungi</taxon>
        <taxon>Dikarya</taxon>
        <taxon>Basidiomycota</taxon>
        <taxon>Agaricomycotina</taxon>
        <taxon>Agaricomycetes</taxon>
        <taxon>Cantharellales</taxon>
        <taxon>Tulasnellaceae</taxon>
        <taxon>Tulasnella</taxon>
    </lineage>
</organism>
<evidence type="ECO:0000313" key="2">
    <source>
        <dbReference type="Proteomes" id="UP000054248"/>
    </source>
</evidence>
<dbReference type="HOGENOM" id="CLU_2361279_0_0_1"/>
<dbReference type="AlphaFoldDB" id="A0A0C3PWI1"/>
<keyword evidence="2" id="KW-1185">Reference proteome</keyword>
<gene>
    <name evidence="1" type="ORF">M407DRAFT_148296</name>
</gene>
<accession>A0A0C3PWI1</accession>
<protein>
    <submittedName>
        <fullName evidence="1">Uncharacterized protein</fullName>
    </submittedName>
</protein>
<sequence>MVVNLARPRPSVGVSAFQPELRTRARSDGLKARPRTQHNGTLILPVRVVGSPPVLHCTTEPVVDASCVAEDVADGLARRGTWSAWCIFDKCMGGIS</sequence>
<evidence type="ECO:0000313" key="1">
    <source>
        <dbReference type="EMBL" id="KIO19375.1"/>
    </source>
</evidence>
<proteinExistence type="predicted"/>
<dbReference type="Proteomes" id="UP000054248">
    <property type="component" value="Unassembled WGS sequence"/>
</dbReference>